<gene>
    <name evidence="2" type="ORF">R3P38DRAFT_2728692</name>
</gene>
<accession>A0AAW0ABM4</accession>
<keyword evidence="3" id="KW-1185">Reference proteome</keyword>
<protein>
    <recommendedName>
        <fullName evidence="1">F-box domain-containing protein</fullName>
    </recommendedName>
</protein>
<comment type="caution">
    <text evidence="2">The sequence shown here is derived from an EMBL/GenBank/DDBJ whole genome shotgun (WGS) entry which is preliminary data.</text>
</comment>
<dbReference type="AlphaFoldDB" id="A0AAW0ABM4"/>
<proteinExistence type="predicted"/>
<dbReference type="CDD" id="cd09917">
    <property type="entry name" value="F-box_SF"/>
    <property type="match status" value="1"/>
</dbReference>
<dbReference type="Proteomes" id="UP001362999">
    <property type="component" value="Unassembled WGS sequence"/>
</dbReference>
<dbReference type="SUPFAM" id="SSF81383">
    <property type="entry name" value="F-box domain"/>
    <property type="match status" value="1"/>
</dbReference>
<dbReference type="InterPro" id="IPR036047">
    <property type="entry name" value="F-box-like_dom_sf"/>
</dbReference>
<reference evidence="2 3" key="1">
    <citation type="journal article" date="2024" name="J Genomics">
        <title>Draft genome sequencing and assembly of Favolaschia claudopus CIRM-BRFM 2984 isolated from oak limbs.</title>
        <authorList>
            <person name="Navarro D."/>
            <person name="Drula E."/>
            <person name="Chaduli D."/>
            <person name="Cazenave R."/>
            <person name="Ahrendt S."/>
            <person name="Wang J."/>
            <person name="Lipzen A."/>
            <person name="Daum C."/>
            <person name="Barry K."/>
            <person name="Grigoriev I.V."/>
            <person name="Favel A."/>
            <person name="Rosso M.N."/>
            <person name="Martin F."/>
        </authorList>
    </citation>
    <scope>NUCLEOTIDE SEQUENCE [LARGE SCALE GENOMIC DNA]</scope>
    <source>
        <strain evidence="2 3">CIRM-BRFM 2984</strain>
    </source>
</reference>
<feature type="domain" description="F-box" evidence="1">
    <location>
        <begin position="17"/>
        <end position="57"/>
    </location>
</feature>
<dbReference type="EMBL" id="JAWWNJ010000076">
    <property type="protein sequence ID" value="KAK7006416.1"/>
    <property type="molecule type" value="Genomic_DNA"/>
</dbReference>
<name>A0AAW0ABM4_9AGAR</name>
<evidence type="ECO:0000259" key="1">
    <source>
        <dbReference type="Pfam" id="PF12937"/>
    </source>
</evidence>
<evidence type="ECO:0000313" key="2">
    <source>
        <dbReference type="EMBL" id="KAK7006416.1"/>
    </source>
</evidence>
<dbReference type="InterPro" id="IPR001810">
    <property type="entry name" value="F-box_dom"/>
</dbReference>
<evidence type="ECO:0000313" key="3">
    <source>
        <dbReference type="Proteomes" id="UP001362999"/>
    </source>
</evidence>
<sequence>MVLTRSASRAKCIFIWLPNEILDLIASELSTADLAVVCRTSRLLRNIAMPLLYRCVKLSTRSGLMLFARSLLRSFEASLPNLVREFDVAHFTDKKATVYPGLVVHTNHTLCRMIHLESLTLLERSIDYTHLLEHGQFPELVVFQYLVPSHALPALTSFLNCHKNITDLGLISPCSLKFSTPLSLPKLQSFMGSFAFLSALDLTDVSLTDLTLLLYPPDIAAAHAVLANLHEMKMLSTVEVMGMDANERAILHVIAAHLPHVQELVFHHCTTTSSPISSEESLNIAASLETLGQLRSINFGTVGENVIEDRVMVAQWSAACKGLTSVILDERQWDLKENDWVVSWNL</sequence>
<dbReference type="Pfam" id="PF12937">
    <property type="entry name" value="F-box-like"/>
    <property type="match status" value="1"/>
</dbReference>
<organism evidence="2 3">
    <name type="scientific">Favolaschia claudopus</name>
    <dbReference type="NCBI Taxonomy" id="2862362"/>
    <lineage>
        <taxon>Eukaryota</taxon>
        <taxon>Fungi</taxon>
        <taxon>Dikarya</taxon>
        <taxon>Basidiomycota</taxon>
        <taxon>Agaricomycotina</taxon>
        <taxon>Agaricomycetes</taxon>
        <taxon>Agaricomycetidae</taxon>
        <taxon>Agaricales</taxon>
        <taxon>Marasmiineae</taxon>
        <taxon>Mycenaceae</taxon>
        <taxon>Favolaschia</taxon>
    </lineage>
</organism>
<dbReference type="SUPFAM" id="SSF52047">
    <property type="entry name" value="RNI-like"/>
    <property type="match status" value="1"/>
</dbReference>